<evidence type="ECO:0000259" key="4">
    <source>
        <dbReference type="SMART" id="SM01117"/>
    </source>
</evidence>
<dbReference type="Gene3D" id="3.10.120.10">
    <property type="entry name" value="Cytochrome b5-like heme/steroid binding domain"/>
    <property type="match status" value="1"/>
</dbReference>
<evidence type="ECO:0000256" key="1">
    <source>
        <dbReference type="ARBA" id="ARBA00038357"/>
    </source>
</evidence>
<reference evidence="5" key="1">
    <citation type="submission" date="2021-03" db="EMBL/GenBank/DDBJ databases">
        <title>Comparative genomics and phylogenomic investigation of the class Geoglossomycetes provide insights into ecological specialization and systematics.</title>
        <authorList>
            <person name="Melie T."/>
            <person name="Pirro S."/>
            <person name="Miller A.N."/>
            <person name="Quandt A."/>
        </authorList>
    </citation>
    <scope>NUCLEOTIDE SEQUENCE</scope>
    <source>
        <strain evidence="5">CAQ_001_2017</strain>
    </source>
</reference>
<evidence type="ECO:0000256" key="2">
    <source>
        <dbReference type="SAM" id="MobiDB-lite"/>
    </source>
</evidence>
<feature type="compositionally biased region" description="Basic and acidic residues" evidence="2">
    <location>
        <begin position="180"/>
        <end position="194"/>
    </location>
</feature>
<comment type="similarity">
    <text evidence="1">Belongs to the cytochrome b5 family. MAPR subfamily.</text>
</comment>
<organism evidence="5 6">
    <name type="scientific">Trichoglossum hirsutum</name>
    <dbReference type="NCBI Taxonomy" id="265104"/>
    <lineage>
        <taxon>Eukaryota</taxon>
        <taxon>Fungi</taxon>
        <taxon>Dikarya</taxon>
        <taxon>Ascomycota</taxon>
        <taxon>Pezizomycotina</taxon>
        <taxon>Geoglossomycetes</taxon>
        <taxon>Geoglossales</taxon>
        <taxon>Geoglossaceae</taxon>
        <taxon>Trichoglossum</taxon>
    </lineage>
</organism>
<accession>A0A9P8L236</accession>
<feature type="domain" description="Cytochrome b5 heme-binding" evidence="4">
    <location>
        <begin position="87"/>
        <end position="164"/>
    </location>
</feature>
<dbReference type="InterPro" id="IPR001199">
    <property type="entry name" value="Cyt_B5-like_heme/steroid-bd"/>
</dbReference>
<keyword evidence="3" id="KW-0812">Transmembrane</keyword>
<dbReference type="SUPFAM" id="SSF55856">
    <property type="entry name" value="Cytochrome b5-like heme/steroid binding domain"/>
    <property type="match status" value="1"/>
</dbReference>
<keyword evidence="6" id="KW-1185">Reference proteome</keyword>
<evidence type="ECO:0000256" key="3">
    <source>
        <dbReference type="SAM" id="Phobius"/>
    </source>
</evidence>
<dbReference type="Pfam" id="PF00173">
    <property type="entry name" value="Cyt-b5"/>
    <property type="match status" value="1"/>
</dbReference>
<comment type="caution">
    <text evidence="5">The sequence shown here is derived from an EMBL/GenBank/DDBJ whole genome shotgun (WGS) entry which is preliminary data.</text>
</comment>
<dbReference type="GO" id="GO:0016020">
    <property type="term" value="C:membrane"/>
    <property type="evidence" value="ECO:0007669"/>
    <property type="project" value="TreeGrafter"/>
</dbReference>
<feature type="region of interest" description="Disordered" evidence="2">
    <location>
        <begin position="174"/>
        <end position="194"/>
    </location>
</feature>
<keyword evidence="3" id="KW-1133">Transmembrane helix</keyword>
<evidence type="ECO:0000313" key="6">
    <source>
        <dbReference type="Proteomes" id="UP000750711"/>
    </source>
</evidence>
<feature type="compositionally biased region" description="Basic residues" evidence="2">
    <location>
        <begin position="1"/>
        <end position="11"/>
    </location>
</feature>
<gene>
    <name evidence="5" type="ORF">GP486_008787</name>
</gene>
<evidence type="ECO:0000313" key="5">
    <source>
        <dbReference type="EMBL" id="KAH0538277.1"/>
    </source>
</evidence>
<feature type="transmembrane region" description="Helical" evidence="3">
    <location>
        <begin position="43"/>
        <end position="64"/>
    </location>
</feature>
<dbReference type="AlphaFoldDB" id="A0A9P8L236"/>
<dbReference type="GO" id="GO:0012505">
    <property type="term" value="C:endomembrane system"/>
    <property type="evidence" value="ECO:0007669"/>
    <property type="project" value="TreeGrafter"/>
</dbReference>
<dbReference type="EMBL" id="JAGHQM010004006">
    <property type="protein sequence ID" value="KAH0538277.1"/>
    <property type="molecule type" value="Genomic_DNA"/>
</dbReference>
<sequence>MTTPLRHRRGKERAATQPPVDSDGADEHDEDRTTLSVLDVLRMALGVVLLSGLLGYFVTGDALWERAGTMRRLGKRSWRYMRGPERLTDDELAQFDGREAGRAIYVGLNGSVYDVSAGRGLYGPGGSYAFFAGRDATRAFVTGCFAEDLTWDLRGVEEMFMPLDDDAAAAAGDGVTGAEAKIRREREWREARRQ</sequence>
<dbReference type="InterPro" id="IPR050577">
    <property type="entry name" value="MAPR/NEUFC/NENF-like"/>
</dbReference>
<feature type="non-terminal residue" evidence="5">
    <location>
        <position position="194"/>
    </location>
</feature>
<protein>
    <recommendedName>
        <fullName evidence="4">Cytochrome b5 heme-binding domain-containing protein</fullName>
    </recommendedName>
</protein>
<keyword evidence="3" id="KW-0472">Membrane</keyword>
<dbReference type="Proteomes" id="UP000750711">
    <property type="component" value="Unassembled WGS sequence"/>
</dbReference>
<dbReference type="InterPro" id="IPR036400">
    <property type="entry name" value="Cyt_B5-like_heme/steroid_sf"/>
</dbReference>
<dbReference type="SMART" id="SM01117">
    <property type="entry name" value="Cyt-b5"/>
    <property type="match status" value="1"/>
</dbReference>
<proteinExistence type="inferred from homology"/>
<name>A0A9P8L236_9PEZI</name>
<dbReference type="PANTHER" id="PTHR10281">
    <property type="entry name" value="MEMBRANE-ASSOCIATED PROGESTERONE RECEPTOR COMPONENT-RELATED"/>
    <property type="match status" value="1"/>
</dbReference>
<dbReference type="PANTHER" id="PTHR10281:SF76">
    <property type="entry name" value="CALCUTTA CUP-RELATED"/>
    <property type="match status" value="1"/>
</dbReference>
<feature type="region of interest" description="Disordered" evidence="2">
    <location>
        <begin position="1"/>
        <end position="31"/>
    </location>
</feature>